<evidence type="ECO:0000256" key="4">
    <source>
        <dbReference type="ARBA" id="ARBA00022692"/>
    </source>
</evidence>
<keyword evidence="4 7" id="KW-0812">Transmembrane</keyword>
<dbReference type="EMBL" id="NART01000113">
    <property type="protein sequence ID" value="OTQ08066.1"/>
    <property type="molecule type" value="Genomic_DNA"/>
</dbReference>
<comment type="subcellular location">
    <subcellularLocation>
        <location evidence="1">Cell inner membrane</location>
        <topology evidence="1">Multi-pass membrane protein</topology>
    </subcellularLocation>
</comment>
<reference evidence="10 11" key="1">
    <citation type="submission" date="2017-03" db="EMBL/GenBank/DDBJ databases">
        <title>Comparative genomics of honeybee gut symbionts reveal geographically distinct and subgroup specific antibiotic resistance.</title>
        <authorList>
            <person name="Ludvigsen J."/>
            <person name="Porcellato D."/>
            <person name="Labee-Lund T.M."/>
            <person name="Amdam G.V."/>
            <person name="Rudi K."/>
        </authorList>
    </citation>
    <scope>NUCLEOTIDE SEQUENCE [LARGE SCALE GENOMIC DNA]</scope>
    <source>
        <strain evidence="8 11">A-7-12</strain>
        <strain evidence="9 10">A-9-12</strain>
    </source>
</reference>
<keyword evidence="6 7" id="KW-0472">Membrane</keyword>
<keyword evidence="3" id="KW-1003">Cell membrane</keyword>
<feature type="transmembrane region" description="Helical" evidence="7">
    <location>
        <begin position="62"/>
        <end position="81"/>
    </location>
</feature>
<dbReference type="InterPro" id="IPR001851">
    <property type="entry name" value="ABC_transp_permease"/>
</dbReference>
<dbReference type="Proteomes" id="UP000194977">
    <property type="component" value="Unassembled WGS sequence"/>
</dbReference>
<dbReference type="OrthoDB" id="9778389at2"/>
<sequence>MSFEFLLSSIGIGLIYALVSLGVFISFRLLDFPDLTADASFPLGGAICGLCIYVGIDPWIATLLGMFAGCIAGAMTGILYVKLNILQLLSSIIVMIGLYSINLRILGIGPYIMDETPRLAGSPNLSLLDAKTIFSPFIAEDYSNQYIVQPIMILGFVILFWLLLNLFLNTKMGLALRATGTNQRMAKSQGIPTGGITILGMAISNGLIALGGSLFVQTQGGADITIGVGTIVIGLASIIIGESIFPTKRIWAVMLAVIFGSILYRLFIAFALSNEFLQEIGVGTEDLNLITAILVVLALVLPKQLKKHSKKRGSKHD</sequence>
<evidence type="ECO:0000313" key="9">
    <source>
        <dbReference type="EMBL" id="OTQ08066.1"/>
    </source>
</evidence>
<protein>
    <submittedName>
        <fullName evidence="8">ABC transporter permease</fullName>
    </submittedName>
</protein>
<comment type="similarity">
    <text evidence="2">Belongs to the binding-protein-dependent transport system permease family. AraH/RbsC subfamily.</text>
</comment>
<feature type="transmembrane region" description="Helical" evidence="7">
    <location>
        <begin position="224"/>
        <end position="245"/>
    </location>
</feature>
<accession>A0A242NJY4</accession>
<dbReference type="CDD" id="cd06574">
    <property type="entry name" value="TM_PBP1_branched-chain-AA_like"/>
    <property type="match status" value="1"/>
</dbReference>
<evidence type="ECO:0000313" key="10">
    <source>
        <dbReference type="Proteomes" id="UP000194800"/>
    </source>
</evidence>
<dbReference type="RefSeq" id="WP_086272027.1">
    <property type="nucleotide sequence ID" value="NZ_CAMLAF010000003.1"/>
</dbReference>
<feature type="transmembrane region" description="Helical" evidence="7">
    <location>
        <begin position="6"/>
        <end position="27"/>
    </location>
</feature>
<keyword evidence="10" id="KW-1185">Reference proteome</keyword>
<dbReference type="PANTHER" id="PTHR32196:SF69">
    <property type="entry name" value="BRANCHED-CHAIN AMINO ACID TRANSPORT SYSTEM, PERMEASE PROTEIN"/>
    <property type="match status" value="1"/>
</dbReference>
<dbReference type="PANTHER" id="PTHR32196">
    <property type="entry name" value="ABC TRANSPORTER PERMEASE PROTEIN YPHD-RELATED-RELATED"/>
    <property type="match status" value="1"/>
</dbReference>
<feature type="transmembrane region" description="Helical" evidence="7">
    <location>
        <begin position="189"/>
        <end position="212"/>
    </location>
</feature>
<evidence type="ECO:0000256" key="3">
    <source>
        <dbReference type="ARBA" id="ARBA00022475"/>
    </source>
</evidence>
<dbReference type="Pfam" id="PF02653">
    <property type="entry name" value="BPD_transp_2"/>
    <property type="match status" value="1"/>
</dbReference>
<keyword evidence="5 7" id="KW-1133">Transmembrane helix</keyword>
<evidence type="ECO:0000256" key="1">
    <source>
        <dbReference type="ARBA" id="ARBA00004429"/>
    </source>
</evidence>
<feature type="transmembrane region" description="Helical" evidence="7">
    <location>
        <begin position="252"/>
        <end position="272"/>
    </location>
</feature>
<dbReference type="EMBL" id="NARP01000007">
    <property type="protein sequence ID" value="OTQ00694.1"/>
    <property type="molecule type" value="Genomic_DNA"/>
</dbReference>
<feature type="transmembrane region" description="Helical" evidence="7">
    <location>
        <begin position="146"/>
        <end position="168"/>
    </location>
</feature>
<name>A0A242NJY4_9GAMM</name>
<dbReference type="Proteomes" id="UP000194800">
    <property type="component" value="Unassembled WGS sequence"/>
</dbReference>
<evidence type="ECO:0000313" key="8">
    <source>
        <dbReference type="EMBL" id="OTQ00694.1"/>
    </source>
</evidence>
<feature type="transmembrane region" description="Helical" evidence="7">
    <location>
        <begin position="88"/>
        <end position="113"/>
    </location>
</feature>
<dbReference type="AlphaFoldDB" id="A0A242NJY4"/>
<feature type="transmembrane region" description="Helical" evidence="7">
    <location>
        <begin position="287"/>
        <end position="305"/>
    </location>
</feature>
<dbReference type="GO" id="GO:0022857">
    <property type="term" value="F:transmembrane transporter activity"/>
    <property type="evidence" value="ECO:0007669"/>
    <property type="project" value="InterPro"/>
</dbReference>
<organism evidence="8 11">
    <name type="scientific">Gilliamella apicola</name>
    <dbReference type="NCBI Taxonomy" id="1196095"/>
    <lineage>
        <taxon>Bacteria</taxon>
        <taxon>Pseudomonadati</taxon>
        <taxon>Pseudomonadota</taxon>
        <taxon>Gammaproteobacteria</taxon>
        <taxon>Orbales</taxon>
        <taxon>Orbaceae</taxon>
        <taxon>Gilliamella</taxon>
    </lineage>
</organism>
<gene>
    <name evidence="9" type="ORF">B6C91_13525</name>
    <name evidence="8" type="ORF">B6D08_03850</name>
</gene>
<dbReference type="GO" id="GO:0005886">
    <property type="term" value="C:plasma membrane"/>
    <property type="evidence" value="ECO:0007669"/>
    <property type="project" value="UniProtKB-SubCell"/>
</dbReference>
<comment type="caution">
    <text evidence="8">The sequence shown here is derived from an EMBL/GenBank/DDBJ whole genome shotgun (WGS) entry which is preliminary data.</text>
</comment>
<evidence type="ECO:0000256" key="2">
    <source>
        <dbReference type="ARBA" id="ARBA00007942"/>
    </source>
</evidence>
<evidence type="ECO:0000256" key="7">
    <source>
        <dbReference type="SAM" id="Phobius"/>
    </source>
</evidence>
<evidence type="ECO:0000256" key="6">
    <source>
        <dbReference type="ARBA" id="ARBA00023136"/>
    </source>
</evidence>
<proteinExistence type="inferred from homology"/>
<evidence type="ECO:0000256" key="5">
    <source>
        <dbReference type="ARBA" id="ARBA00022989"/>
    </source>
</evidence>
<evidence type="ECO:0000313" key="11">
    <source>
        <dbReference type="Proteomes" id="UP000194977"/>
    </source>
</evidence>